<proteinExistence type="predicted"/>
<comment type="caution">
    <text evidence="1">The sequence shown here is derived from an EMBL/GenBank/DDBJ whole genome shotgun (WGS) entry which is preliminary data.</text>
</comment>
<name>A0A9P6XC52_RHIOR</name>
<keyword evidence="2" id="KW-1185">Reference proteome</keyword>
<organism evidence="1 2">
    <name type="scientific">Rhizopus oryzae</name>
    <name type="common">Mucormycosis agent</name>
    <name type="synonym">Rhizopus arrhizus var. delemar</name>
    <dbReference type="NCBI Taxonomy" id="64495"/>
    <lineage>
        <taxon>Eukaryota</taxon>
        <taxon>Fungi</taxon>
        <taxon>Fungi incertae sedis</taxon>
        <taxon>Mucoromycota</taxon>
        <taxon>Mucoromycotina</taxon>
        <taxon>Mucoromycetes</taxon>
        <taxon>Mucorales</taxon>
        <taxon>Mucorineae</taxon>
        <taxon>Rhizopodaceae</taxon>
        <taxon>Rhizopus</taxon>
    </lineage>
</organism>
<dbReference type="AlphaFoldDB" id="A0A9P6XC52"/>
<gene>
    <name evidence="1" type="ORF">G6F64_004912</name>
</gene>
<protein>
    <submittedName>
        <fullName evidence="1">Uncharacterized protein</fullName>
    </submittedName>
</protein>
<dbReference type="Proteomes" id="UP000716291">
    <property type="component" value="Unassembled WGS sequence"/>
</dbReference>
<evidence type="ECO:0000313" key="1">
    <source>
        <dbReference type="EMBL" id="KAG1309959.1"/>
    </source>
</evidence>
<sequence length="136" mass="15685">MSELLQLCEQHSLESGFRWNPNIPFKPGFYLHKQELVINHVSRALAAMNQFSSINVNPKDFSRLPAARFYLQMMRSQSEYGLAINTFTSAQAIQRENTQKHCLRTIFGGSSYSFVNIIMDLINPLTMKERINILKT</sequence>
<dbReference type="OrthoDB" id="10270535at2759"/>
<reference evidence="1" key="1">
    <citation type="journal article" date="2020" name="Microb. Genom.">
        <title>Genetic diversity of clinical and environmental Mucorales isolates obtained from an investigation of mucormycosis cases among solid organ transplant recipients.</title>
        <authorList>
            <person name="Nguyen M.H."/>
            <person name="Kaul D."/>
            <person name="Muto C."/>
            <person name="Cheng S.J."/>
            <person name="Richter R.A."/>
            <person name="Bruno V.M."/>
            <person name="Liu G."/>
            <person name="Beyhan S."/>
            <person name="Sundermann A.J."/>
            <person name="Mounaud S."/>
            <person name="Pasculle A.W."/>
            <person name="Nierman W.C."/>
            <person name="Driscoll E."/>
            <person name="Cumbie R."/>
            <person name="Clancy C.J."/>
            <person name="Dupont C.L."/>
        </authorList>
    </citation>
    <scope>NUCLEOTIDE SEQUENCE</scope>
    <source>
        <strain evidence="1">GL11</strain>
    </source>
</reference>
<evidence type="ECO:0000313" key="2">
    <source>
        <dbReference type="Proteomes" id="UP000716291"/>
    </source>
</evidence>
<dbReference type="EMBL" id="JAANQT010000566">
    <property type="protein sequence ID" value="KAG1309959.1"/>
    <property type="molecule type" value="Genomic_DNA"/>
</dbReference>
<accession>A0A9P6XC52</accession>